<dbReference type="InterPro" id="IPR006816">
    <property type="entry name" value="ELMO_dom"/>
</dbReference>
<evidence type="ECO:0000313" key="2">
    <source>
        <dbReference type="EMBL" id="KAL5112324.1"/>
    </source>
</evidence>
<protein>
    <submittedName>
        <fullName evidence="2">ELMO domain-containing protein 2</fullName>
    </submittedName>
</protein>
<name>A0ABR4QRK2_9CEST</name>
<dbReference type="InterPro" id="IPR050868">
    <property type="entry name" value="ELMO_domain-containing"/>
</dbReference>
<dbReference type="Pfam" id="PF04727">
    <property type="entry name" value="ELMO_CED12"/>
    <property type="match status" value="1"/>
</dbReference>
<gene>
    <name evidence="2" type="ORF">TcWFU_006462</name>
</gene>
<dbReference type="EMBL" id="JAKROA010000001">
    <property type="protein sequence ID" value="KAL5112324.1"/>
    <property type="molecule type" value="Genomic_DNA"/>
</dbReference>
<dbReference type="PANTHER" id="PTHR12771">
    <property type="entry name" value="ENGULFMENT AND CELL MOTILITY"/>
    <property type="match status" value="1"/>
</dbReference>
<evidence type="ECO:0000259" key="1">
    <source>
        <dbReference type="PROSITE" id="PS51335"/>
    </source>
</evidence>
<proteinExistence type="predicted"/>
<organism evidence="2 3">
    <name type="scientific">Taenia crassiceps</name>
    <dbReference type="NCBI Taxonomy" id="6207"/>
    <lineage>
        <taxon>Eukaryota</taxon>
        <taxon>Metazoa</taxon>
        <taxon>Spiralia</taxon>
        <taxon>Lophotrochozoa</taxon>
        <taxon>Platyhelminthes</taxon>
        <taxon>Cestoda</taxon>
        <taxon>Eucestoda</taxon>
        <taxon>Cyclophyllidea</taxon>
        <taxon>Taeniidae</taxon>
        <taxon>Taenia</taxon>
    </lineage>
</organism>
<reference evidence="2 3" key="1">
    <citation type="journal article" date="2022" name="Front. Cell. Infect. Microbiol.">
        <title>The Genomes of Two Strains of Taenia crassiceps the Animal Model for the Study of Human Cysticercosis.</title>
        <authorList>
            <person name="Bobes R.J."/>
            <person name="Estrada K."/>
            <person name="Rios-Valencia D.G."/>
            <person name="Calderon-Gallegos A."/>
            <person name="de la Torre P."/>
            <person name="Carrero J.C."/>
            <person name="Sanchez-Flores A."/>
            <person name="Laclette J.P."/>
        </authorList>
    </citation>
    <scope>NUCLEOTIDE SEQUENCE [LARGE SCALE GENOMIC DNA]</scope>
    <source>
        <strain evidence="2">WFUcys</strain>
    </source>
</reference>
<dbReference type="Proteomes" id="UP001651158">
    <property type="component" value="Unassembled WGS sequence"/>
</dbReference>
<dbReference type="PROSITE" id="PS51335">
    <property type="entry name" value="ELMO"/>
    <property type="match status" value="1"/>
</dbReference>
<evidence type="ECO:0000313" key="3">
    <source>
        <dbReference type="Proteomes" id="UP001651158"/>
    </source>
</evidence>
<dbReference type="PANTHER" id="PTHR12771:SF51">
    <property type="entry name" value="LD01482P"/>
    <property type="match status" value="1"/>
</dbReference>
<accession>A0ABR4QRK2</accession>
<comment type="caution">
    <text evidence="2">The sequence shown here is derived from an EMBL/GenBank/DDBJ whole genome shotgun (WGS) entry which is preliminary data.</text>
</comment>
<feature type="domain" description="ELMO" evidence="1">
    <location>
        <begin position="1"/>
        <end position="118"/>
    </location>
</feature>
<keyword evidence="3" id="KW-1185">Reference proteome</keyword>
<sequence>MDFRGMGALGAENLRYLIKCHKKLALSILSSSLHPQQWYPFATVGINLSNLLWRLLQDGTLKAHFYNSVKGSPKLAHLHLVYVHLFVKFNEFWIQQPRDVMQFNAFLSTFEEVIRKQMQDENSTLPLPYSGM</sequence>